<dbReference type="SUPFAM" id="SSF53098">
    <property type="entry name" value="Ribonuclease H-like"/>
    <property type="match status" value="1"/>
</dbReference>
<dbReference type="Pfam" id="PF22936">
    <property type="entry name" value="Pol_BBD"/>
    <property type="match status" value="1"/>
</dbReference>
<feature type="compositionally biased region" description="Pro residues" evidence="2">
    <location>
        <begin position="1182"/>
        <end position="1193"/>
    </location>
</feature>
<keyword evidence="1" id="KW-0645">Protease</keyword>
<feature type="compositionally biased region" description="Low complexity" evidence="2">
    <location>
        <begin position="1172"/>
        <end position="1181"/>
    </location>
</feature>
<reference evidence="4" key="1">
    <citation type="submission" date="2018-02" db="EMBL/GenBank/DDBJ databases">
        <authorList>
            <person name="Cohen D.B."/>
            <person name="Kent A.D."/>
        </authorList>
    </citation>
    <scope>NUCLEOTIDE SEQUENCE</scope>
</reference>
<dbReference type="GO" id="GO:0004523">
    <property type="term" value="F:RNA-DNA hybrid ribonuclease activity"/>
    <property type="evidence" value="ECO:0007669"/>
    <property type="project" value="InterPro"/>
</dbReference>
<dbReference type="PROSITE" id="PS50994">
    <property type="entry name" value="INTEGRASE"/>
    <property type="match status" value="1"/>
</dbReference>
<dbReference type="InterPro" id="IPR002156">
    <property type="entry name" value="RNaseH_domain"/>
</dbReference>
<evidence type="ECO:0000313" key="4">
    <source>
        <dbReference type="EMBL" id="SPC99871.1"/>
    </source>
</evidence>
<dbReference type="InterPro" id="IPR012337">
    <property type="entry name" value="RNaseH-like_sf"/>
</dbReference>
<dbReference type="InterPro" id="IPR013103">
    <property type="entry name" value="RVT_2"/>
</dbReference>
<name>A0A2N9GKP6_FAGSY</name>
<dbReference type="GO" id="GO:0004190">
    <property type="term" value="F:aspartic-type endopeptidase activity"/>
    <property type="evidence" value="ECO:0007669"/>
    <property type="project" value="UniProtKB-KW"/>
</dbReference>
<dbReference type="Pfam" id="PF13966">
    <property type="entry name" value="zf-RVT"/>
    <property type="match status" value="1"/>
</dbReference>
<dbReference type="Pfam" id="PF07727">
    <property type="entry name" value="RVT_2"/>
    <property type="match status" value="1"/>
</dbReference>
<dbReference type="EMBL" id="OIVN01002017">
    <property type="protein sequence ID" value="SPC99871.1"/>
    <property type="molecule type" value="Genomic_DNA"/>
</dbReference>
<dbReference type="GO" id="GO:0015074">
    <property type="term" value="P:DNA integration"/>
    <property type="evidence" value="ECO:0007669"/>
    <property type="project" value="InterPro"/>
</dbReference>
<proteinExistence type="predicted"/>
<evidence type="ECO:0000256" key="1">
    <source>
        <dbReference type="ARBA" id="ARBA00022750"/>
    </source>
</evidence>
<dbReference type="Pfam" id="PF25597">
    <property type="entry name" value="SH3_retrovirus"/>
    <property type="match status" value="1"/>
</dbReference>
<evidence type="ECO:0000256" key="2">
    <source>
        <dbReference type="SAM" id="MobiDB-lite"/>
    </source>
</evidence>
<dbReference type="InterPro" id="IPR036397">
    <property type="entry name" value="RNaseH_sf"/>
</dbReference>
<dbReference type="InterPro" id="IPR057670">
    <property type="entry name" value="SH3_retrovirus"/>
</dbReference>
<dbReference type="PANTHER" id="PTHR11439">
    <property type="entry name" value="GAG-POL-RELATED RETROTRANSPOSON"/>
    <property type="match status" value="1"/>
</dbReference>
<dbReference type="CDD" id="cd06222">
    <property type="entry name" value="RNase_H_like"/>
    <property type="match status" value="1"/>
</dbReference>
<dbReference type="Pfam" id="PF13456">
    <property type="entry name" value="RVT_3"/>
    <property type="match status" value="1"/>
</dbReference>
<dbReference type="InterPro" id="IPR043502">
    <property type="entry name" value="DNA/RNA_pol_sf"/>
</dbReference>
<dbReference type="InterPro" id="IPR029472">
    <property type="entry name" value="Copia-like_N"/>
</dbReference>
<dbReference type="Gene3D" id="3.30.420.10">
    <property type="entry name" value="Ribonuclease H-like superfamily/Ribonuclease H"/>
    <property type="match status" value="1"/>
</dbReference>
<keyword evidence="1" id="KW-0064">Aspartyl protease</keyword>
<dbReference type="InterPro" id="IPR054722">
    <property type="entry name" value="PolX-like_BBD"/>
</dbReference>
<feature type="domain" description="Integrase catalytic" evidence="3">
    <location>
        <begin position="864"/>
        <end position="1026"/>
    </location>
</feature>
<evidence type="ECO:0000259" key="3">
    <source>
        <dbReference type="PROSITE" id="PS50994"/>
    </source>
</evidence>
<gene>
    <name evidence="4" type="ORF">FSB_LOCUS27753</name>
</gene>
<organism evidence="4">
    <name type="scientific">Fagus sylvatica</name>
    <name type="common">Beechnut</name>
    <dbReference type="NCBI Taxonomy" id="28930"/>
    <lineage>
        <taxon>Eukaryota</taxon>
        <taxon>Viridiplantae</taxon>
        <taxon>Streptophyta</taxon>
        <taxon>Embryophyta</taxon>
        <taxon>Tracheophyta</taxon>
        <taxon>Spermatophyta</taxon>
        <taxon>Magnoliopsida</taxon>
        <taxon>eudicotyledons</taxon>
        <taxon>Gunneridae</taxon>
        <taxon>Pentapetalae</taxon>
        <taxon>rosids</taxon>
        <taxon>fabids</taxon>
        <taxon>Fagales</taxon>
        <taxon>Fagaceae</taxon>
        <taxon>Fagus</taxon>
    </lineage>
</organism>
<dbReference type="InterPro" id="IPR000477">
    <property type="entry name" value="RT_dom"/>
</dbReference>
<sequence length="2142" mass="239615">MRRVIIFLHLVLSFFFVFGFVDVPIVHQVLAQIRVREARGVMVRELRFESWSQSKRLRIGRVDADSSGVGGVVEVEPSEIKTALFQICPSKAPGPDDSQSAFVPRRSISDNIIIAFEIIHYLKNKRSGNIAQMAAKLDMSKAYDRVEWGFLKAILLKLGFNVQWVNLIMECVTSVTYSILVNGEPTGYITPKRGLWQGDPLSPYLFLICTEGLSTLLRKAERDSLITGVSISRGGREVLLKAVIQAIPTYAMSVFKFPAGLCEEIRAMANSFWWGQRRAGRKIHCGLPKIGFEMACRGGIKVSKEEVEDVEVQLQFKHLIRASVLLIKEEDLAIFVKACFEFHLKPYLSLSMATESEITASATSFSLDDPPPSSPYYLHASDNSSLRLVNEPLTGDNFHSWFRSMAMGLSIKNKLGFADGSIGPPKEGINSPLYSLWSRCNNVVITWILNCVSKEIHSTVLYKQTACEIWTILKNRFSQSNGPQIFQVEQAIGSLSQSQVSVSAYYTKLQGFWEELLNYRPIPICTCIPSCSCGAMRQVVDNYHQACLMQFLMGLNETFTQVRGQILLMDPMPHIDKVFSLLRQEERQRSIGQLRIPHVESAALLCRSEPIRPTPAKQNFQKRDKPTCAHCGYIGHTVDKCYKIHGYPPGYKTKGKGGPMANQVSHNISGSNAVAMNEELSPFQLSQLQAQCQQLLAVLNTKPLLSNTPEAPNPSVTYQALANTASSSSLPVHSMSATNENLWIIDTGATDHMVHSLSCLTTITSIVNTSVELPNGVLVSVTHIGTVQISPSMTLTNVLSNYCLIQAFTPWRMIGLGKLHTGLYMLQTSMDHSSSASLFPQFSFSKFSPHSSNNTSLPASVQCTNEQPTTMQLWHYRLGHSSFDRKESPFPMLVTYAKPTLNSYIVTSGDLILPLLISFFNMVETQFHTKIKSVRSDKGSEFELSDFFSIKGVIHQTSCRDTPQQNSVVERKHQHLLNVARAIRFQSHLPYKFWGECVLTAAYIINRLPSPILDHKTPFELLMHKSPTYSHLKVFGCLAYASTLPSHRTKFDARAVACVFVGYPFGTKGYKLFNLDTQQFFVSRDVVFHEHIFPFITPHFVTHPPSSDSDPNDPFPSFSSFKDHDVSISPHFPHSPCDHLASVSDPPDSLVQMPHTSYLSIPLPSVPEPLLPSDSSVSDLPTPLPSVPEPPLPLRHSSRPKHTLSYLQDYHCSLVSSIPAPHSSTMYPIAHTISYSHLSPAHKAYTLAISTLVEPKFYHEVVSSPQWCEAMDKELAALEANHTWVVTTLPLGKHHIGCKWVYKLKFKSDGSLERHKARLVAKGYNQMEGIDYAETFSPVAKLVTVRCFIALAAAQGWSLTQLDVNNAFLHGDLDEEVYMTLPPGFKSKGGTSTNSNLVCRLTKSLYGLKQASRQWFSKFSSTLIVDGFTQSKCDYSLFIKSQGSIFIGVLVYVDDILITSNDAASVKALTEFLDQKFKLKDLGPAKYFLGLELARSKKGISLCQRKYALDILEDSGFLASKPVKFPMEQHLKLSKDQGTLLTDPSVYRRLIGRLLYLTLTRPDISYSVSCLSQFMAEPRLPHLQAAYRVLQYLKNSPGQGLFFPSDTTLQLKGFCDSDWAGCPDTRRSISEYRAMAVATCEITWLLALLQDFCIPHPKASVLYCDNQATLHIAANPVFHERTKHIEVDCHFIRDKIQAGVLKTLHVGSHINIWQDSWLSVPPSFKVITTAPVLPGIASVESLIDAESMTWKKSLIEQIFLPRDSELILKIPLSPRRPPDKLIWSGSNKGQYTVKSGYQLLLSQQRSHEAPASSSLNGGSKFWNAIWAVWVAPKVRLFIWRACRDILPTQTKLFDRNISHSFTCLWCGEEPETCDHVLWCCEFVQHVWREYAASIPVDFEVDMTFRDFIDRCTRELQSPSLEIVFTTAWDVWNARNEMFWDGKIVGVSEICQRAAGYAIDFMEAREQLLSRCASSDVPIVQSWKAPVQGRYKMNLAVSFRPAKKLLGVGVLIRDCQGLVMAAFCTRSTACGDVLQDQARAVMFGVHHALEIGILQVEVESCFQELIGLINAGPPCLAANRVLVDDICSFFPLFQFVNFFVINSVCNKAVSALATEALSSVRDQVWLEDCPTSIISLVNADLIQ</sequence>
<keyword evidence="1" id="KW-0378">Hydrolase</keyword>
<dbReference type="GO" id="GO:0003676">
    <property type="term" value="F:nucleic acid binding"/>
    <property type="evidence" value="ECO:0007669"/>
    <property type="project" value="InterPro"/>
</dbReference>
<dbReference type="PANTHER" id="PTHR11439:SF494">
    <property type="entry name" value="CYSTEINE-RICH RLK (RECEPTOR-LIKE PROTEIN KINASE) 8"/>
    <property type="match status" value="1"/>
</dbReference>
<feature type="region of interest" description="Disordered" evidence="2">
    <location>
        <begin position="1172"/>
        <end position="1199"/>
    </location>
</feature>
<accession>A0A2N9GKP6</accession>
<dbReference type="InterPro" id="IPR044730">
    <property type="entry name" value="RNase_H-like_dom_plant"/>
</dbReference>
<dbReference type="Pfam" id="PF14244">
    <property type="entry name" value="Retrotran_gag_3"/>
    <property type="match status" value="1"/>
</dbReference>
<dbReference type="CDD" id="cd09272">
    <property type="entry name" value="RNase_HI_RT_Ty1"/>
    <property type="match status" value="1"/>
</dbReference>
<dbReference type="InterPro" id="IPR026960">
    <property type="entry name" value="RVT-Znf"/>
</dbReference>
<dbReference type="InterPro" id="IPR001584">
    <property type="entry name" value="Integrase_cat-core"/>
</dbReference>
<dbReference type="SUPFAM" id="SSF56672">
    <property type="entry name" value="DNA/RNA polymerases"/>
    <property type="match status" value="1"/>
</dbReference>
<dbReference type="Pfam" id="PF00078">
    <property type="entry name" value="RVT_1"/>
    <property type="match status" value="1"/>
</dbReference>
<protein>
    <recommendedName>
        <fullName evidence="3">Integrase catalytic domain-containing protein</fullName>
    </recommendedName>
</protein>